<dbReference type="OrthoDB" id="809632at2759"/>
<dbReference type="InterPro" id="IPR045010">
    <property type="entry name" value="MDR_fam"/>
</dbReference>
<dbReference type="Gene3D" id="3.90.180.10">
    <property type="entry name" value="Medium-chain alcohol dehydrogenases, catalytic domain"/>
    <property type="match status" value="1"/>
</dbReference>
<protein>
    <submittedName>
        <fullName evidence="1">Uncharacterized protein</fullName>
    </submittedName>
</protein>
<reference evidence="1" key="1">
    <citation type="submission" date="2021-02" db="EMBL/GenBank/DDBJ databases">
        <authorList>
            <person name="Steward A R."/>
        </authorList>
    </citation>
    <scope>NUCLEOTIDE SEQUENCE</scope>
</reference>
<dbReference type="SUPFAM" id="SSF51735">
    <property type="entry name" value="NAD(P)-binding Rossmann-fold domains"/>
    <property type="match status" value="1"/>
</dbReference>
<dbReference type="InterPro" id="IPR036291">
    <property type="entry name" value="NAD(P)-bd_dom_sf"/>
</dbReference>
<accession>A0A821QHY1</accession>
<dbReference type="EMBL" id="CAJOBZ010000008">
    <property type="protein sequence ID" value="CAF4823943.1"/>
    <property type="molecule type" value="Genomic_DNA"/>
</dbReference>
<comment type="caution">
    <text evidence="1">The sequence shown here is derived from an EMBL/GenBank/DDBJ whole genome shotgun (WGS) entry which is preliminary data.</text>
</comment>
<evidence type="ECO:0000313" key="2">
    <source>
        <dbReference type="Proteomes" id="UP000663880"/>
    </source>
</evidence>
<dbReference type="Proteomes" id="UP000663880">
    <property type="component" value="Unassembled WGS sequence"/>
</dbReference>
<dbReference type="PANTHER" id="PTHR43205:SF7">
    <property type="entry name" value="PROSTAGLANDIN REDUCTASE 1"/>
    <property type="match status" value="1"/>
</dbReference>
<proteinExistence type="predicted"/>
<organism evidence="1 2">
    <name type="scientific">Pieris macdunnoughi</name>
    <dbReference type="NCBI Taxonomy" id="345717"/>
    <lineage>
        <taxon>Eukaryota</taxon>
        <taxon>Metazoa</taxon>
        <taxon>Ecdysozoa</taxon>
        <taxon>Arthropoda</taxon>
        <taxon>Hexapoda</taxon>
        <taxon>Insecta</taxon>
        <taxon>Pterygota</taxon>
        <taxon>Neoptera</taxon>
        <taxon>Endopterygota</taxon>
        <taxon>Lepidoptera</taxon>
        <taxon>Glossata</taxon>
        <taxon>Ditrysia</taxon>
        <taxon>Papilionoidea</taxon>
        <taxon>Pieridae</taxon>
        <taxon>Pierinae</taxon>
        <taxon>Pieris</taxon>
    </lineage>
</organism>
<sequence length="104" mass="11598">MNRFGRVAVCGSISAYNEDPTKLPKATIMQPSIIFNEIKLEGFTVLRWSNPDRWPQAFADLAEWIRSGKGKRAKSHITKGFDKLFDAFIGVLKGENSGKAVVKV</sequence>
<dbReference type="GO" id="GO:0006693">
    <property type="term" value="P:prostaglandin metabolic process"/>
    <property type="evidence" value="ECO:0007669"/>
    <property type="project" value="TreeGrafter"/>
</dbReference>
<dbReference type="PANTHER" id="PTHR43205">
    <property type="entry name" value="PROSTAGLANDIN REDUCTASE"/>
    <property type="match status" value="1"/>
</dbReference>
<name>A0A821QHY1_9NEOP</name>
<gene>
    <name evidence="1" type="ORF">PMACD_LOCUS4792</name>
</gene>
<dbReference type="GO" id="GO:0047522">
    <property type="term" value="F:15-oxoprostaglandin 13-reductase [NAD(P)+] activity"/>
    <property type="evidence" value="ECO:0007669"/>
    <property type="project" value="TreeGrafter"/>
</dbReference>
<dbReference type="AlphaFoldDB" id="A0A821QHY1"/>
<dbReference type="Gene3D" id="3.40.50.720">
    <property type="entry name" value="NAD(P)-binding Rossmann-like Domain"/>
    <property type="match status" value="1"/>
</dbReference>
<keyword evidence="2" id="KW-1185">Reference proteome</keyword>
<evidence type="ECO:0000313" key="1">
    <source>
        <dbReference type="EMBL" id="CAF4823943.1"/>
    </source>
</evidence>